<dbReference type="RefSeq" id="XP_005779008.1">
    <property type="nucleotide sequence ID" value="XM_005778951.1"/>
</dbReference>
<dbReference type="AlphaFoldDB" id="A0A0D3JSU4"/>
<dbReference type="SUPFAM" id="SSF51556">
    <property type="entry name" value="Metallo-dependent hydrolases"/>
    <property type="match status" value="1"/>
</dbReference>
<evidence type="ECO:0000259" key="6">
    <source>
        <dbReference type="Pfam" id="PF00962"/>
    </source>
</evidence>
<dbReference type="InterPro" id="IPR032466">
    <property type="entry name" value="Metal_Hydrolase"/>
</dbReference>
<evidence type="ECO:0000256" key="3">
    <source>
        <dbReference type="ARBA" id="ARBA00022801"/>
    </source>
</evidence>
<keyword evidence="5" id="KW-1133">Transmembrane helix</keyword>
<dbReference type="GO" id="GO:0046872">
    <property type="term" value="F:metal ion binding"/>
    <property type="evidence" value="ECO:0007669"/>
    <property type="project" value="UniProtKB-KW"/>
</dbReference>
<organism evidence="7 8">
    <name type="scientific">Emiliania huxleyi (strain CCMP1516)</name>
    <dbReference type="NCBI Taxonomy" id="280463"/>
    <lineage>
        <taxon>Eukaryota</taxon>
        <taxon>Haptista</taxon>
        <taxon>Haptophyta</taxon>
        <taxon>Prymnesiophyceae</taxon>
        <taxon>Isochrysidales</taxon>
        <taxon>Noelaerhabdaceae</taxon>
        <taxon>Emiliania</taxon>
    </lineage>
</organism>
<dbReference type="STRING" id="2903.R1F0D2"/>
<dbReference type="GeneID" id="17272125"/>
<dbReference type="Gene3D" id="3.20.20.140">
    <property type="entry name" value="Metal-dependent hydrolases"/>
    <property type="match status" value="1"/>
</dbReference>
<dbReference type="GO" id="GO:0005829">
    <property type="term" value="C:cytosol"/>
    <property type="evidence" value="ECO:0007669"/>
    <property type="project" value="TreeGrafter"/>
</dbReference>
<evidence type="ECO:0000256" key="5">
    <source>
        <dbReference type="SAM" id="Phobius"/>
    </source>
</evidence>
<dbReference type="eggNOG" id="KOG1097">
    <property type="taxonomic scope" value="Eukaryota"/>
</dbReference>
<keyword evidence="5" id="KW-0812">Transmembrane</keyword>
<dbReference type="EnsemblProtists" id="EOD26579">
    <property type="protein sequence ID" value="EOD26579"/>
    <property type="gene ID" value="EMIHUDRAFT_205684"/>
</dbReference>
<name>A0A0D3JSU4_EMIH1</name>
<sequence>MASPRCVGTTAPLTSFEVLKASAVDDHIDFTGKDAHWPDARARKSGLLDRASALAAMQNLPQFLQKLPKAELHVHVEGTLTAERAHDIAVRNRLPNAAAFDPAKAAAARAGYVEGADVQDFYDVMTDYLRRAAADGVVRAEIFFDPQTHCFGDAARDPTGVGPAKLPYGTVLSGLWRAAEDGREALVVWLAVVGSGFGAFGVESALILSFLQDRSLEEAMAVLDEALKPGNVSKIVGVGQDNGTGRAGTQSAAAARLRPTSITTSITTVCHAGEEEGAANVAMALDTLQAGEGRDASVVARLARQGTPLTVCPLSNLRMQIQAHTHR</sequence>
<accession>A0A0D3JSU4</accession>
<comment type="cofactor">
    <cofactor evidence="1">
        <name>Zn(2+)</name>
        <dbReference type="ChEBI" id="CHEBI:29105"/>
    </cofactor>
</comment>
<evidence type="ECO:0000256" key="2">
    <source>
        <dbReference type="ARBA" id="ARBA00022723"/>
    </source>
</evidence>
<evidence type="ECO:0000313" key="8">
    <source>
        <dbReference type="Proteomes" id="UP000013827"/>
    </source>
</evidence>
<dbReference type="PANTHER" id="PTHR43114:SF6">
    <property type="entry name" value="ADENINE DEAMINASE"/>
    <property type="match status" value="1"/>
</dbReference>
<keyword evidence="4" id="KW-0862">Zinc</keyword>
<dbReference type="PANTHER" id="PTHR43114">
    <property type="entry name" value="ADENINE DEAMINASE"/>
    <property type="match status" value="1"/>
</dbReference>
<dbReference type="Pfam" id="PF00962">
    <property type="entry name" value="A_deaminase"/>
    <property type="match status" value="1"/>
</dbReference>
<dbReference type="KEGG" id="ehx:EMIHUDRAFT_205684"/>
<dbReference type="InterPro" id="IPR001365">
    <property type="entry name" value="A_deaminase_dom"/>
</dbReference>
<dbReference type="Proteomes" id="UP000013827">
    <property type="component" value="Unassembled WGS sequence"/>
</dbReference>
<reference evidence="8" key="1">
    <citation type="journal article" date="2013" name="Nature">
        <title>Pan genome of the phytoplankton Emiliania underpins its global distribution.</title>
        <authorList>
            <person name="Read B.A."/>
            <person name="Kegel J."/>
            <person name="Klute M.J."/>
            <person name="Kuo A."/>
            <person name="Lefebvre S.C."/>
            <person name="Maumus F."/>
            <person name="Mayer C."/>
            <person name="Miller J."/>
            <person name="Monier A."/>
            <person name="Salamov A."/>
            <person name="Young J."/>
            <person name="Aguilar M."/>
            <person name="Claverie J.M."/>
            <person name="Frickenhaus S."/>
            <person name="Gonzalez K."/>
            <person name="Herman E.K."/>
            <person name="Lin Y.C."/>
            <person name="Napier J."/>
            <person name="Ogata H."/>
            <person name="Sarno A.F."/>
            <person name="Shmutz J."/>
            <person name="Schroeder D."/>
            <person name="de Vargas C."/>
            <person name="Verret F."/>
            <person name="von Dassow P."/>
            <person name="Valentin K."/>
            <person name="Van de Peer Y."/>
            <person name="Wheeler G."/>
            <person name="Dacks J.B."/>
            <person name="Delwiche C.F."/>
            <person name="Dyhrman S.T."/>
            <person name="Glockner G."/>
            <person name="John U."/>
            <person name="Richards T."/>
            <person name="Worden A.Z."/>
            <person name="Zhang X."/>
            <person name="Grigoriev I.V."/>
            <person name="Allen A.E."/>
            <person name="Bidle K."/>
            <person name="Borodovsky M."/>
            <person name="Bowler C."/>
            <person name="Brownlee C."/>
            <person name="Cock J.M."/>
            <person name="Elias M."/>
            <person name="Gladyshev V.N."/>
            <person name="Groth M."/>
            <person name="Guda C."/>
            <person name="Hadaegh A."/>
            <person name="Iglesias-Rodriguez M.D."/>
            <person name="Jenkins J."/>
            <person name="Jones B.M."/>
            <person name="Lawson T."/>
            <person name="Leese F."/>
            <person name="Lindquist E."/>
            <person name="Lobanov A."/>
            <person name="Lomsadze A."/>
            <person name="Malik S.B."/>
            <person name="Marsh M.E."/>
            <person name="Mackinder L."/>
            <person name="Mock T."/>
            <person name="Mueller-Roeber B."/>
            <person name="Pagarete A."/>
            <person name="Parker M."/>
            <person name="Probert I."/>
            <person name="Quesneville H."/>
            <person name="Raines C."/>
            <person name="Rensing S.A."/>
            <person name="Riano-Pachon D.M."/>
            <person name="Richier S."/>
            <person name="Rokitta S."/>
            <person name="Shiraiwa Y."/>
            <person name="Soanes D.M."/>
            <person name="van der Giezen M."/>
            <person name="Wahlund T.M."/>
            <person name="Williams B."/>
            <person name="Wilson W."/>
            <person name="Wolfe G."/>
            <person name="Wurch L.L."/>
        </authorList>
    </citation>
    <scope>NUCLEOTIDE SEQUENCE</scope>
</reference>
<keyword evidence="3" id="KW-0378">Hydrolase</keyword>
<keyword evidence="5" id="KW-0472">Membrane</keyword>
<dbReference type="InterPro" id="IPR006330">
    <property type="entry name" value="Ado/ade_deaminase"/>
</dbReference>
<evidence type="ECO:0000256" key="1">
    <source>
        <dbReference type="ARBA" id="ARBA00001947"/>
    </source>
</evidence>
<evidence type="ECO:0000313" key="7">
    <source>
        <dbReference type="EnsemblProtists" id="EOD26579"/>
    </source>
</evidence>
<protein>
    <recommendedName>
        <fullName evidence="6">Adenosine deaminase domain-containing protein</fullName>
    </recommendedName>
</protein>
<dbReference type="GO" id="GO:0006146">
    <property type="term" value="P:adenine catabolic process"/>
    <property type="evidence" value="ECO:0007669"/>
    <property type="project" value="TreeGrafter"/>
</dbReference>
<feature type="transmembrane region" description="Helical" evidence="5">
    <location>
        <begin position="186"/>
        <end position="211"/>
    </location>
</feature>
<proteinExistence type="predicted"/>
<keyword evidence="2" id="KW-0479">Metal-binding</keyword>
<dbReference type="GO" id="GO:0000034">
    <property type="term" value="F:adenine deaminase activity"/>
    <property type="evidence" value="ECO:0007669"/>
    <property type="project" value="TreeGrafter"/>
</dbReference>
<reference evidence="7" key="2">
    <citation type="submission" date="2024-10" db="UniProtKB">
        <authorList>
            <consortium name="EnsemblProtists"/>
        </authorList>
    </citation>
    <scope>IDENTIFICATION</scope>
</reference>
<dbReference type="GO" id="GO:0043103">
    <property type="term" value="P:hypoxanthine salvage"/>
    <property type="evidence" value="ECO:0007669"/>
    <property type="project" value="TreeGrafter"/>
</dbReference>
<keyword evidence="8" id="KW-1185">Reference proteome</keyword>
<dbReference type="PaxDb" id="2903-EOD26579"/>
<evidence type="ECO:0000256" key="4">
    <source>
        <dbReference type="ARBA" id="ARBA00022833"/>
    </source>
</evidence>
<dbReference type="HOGENOM" id="CLU_039228_7_2_1"/>
<feature type="domain" description="Adenosine deaminase" evidence="6">
    <location>
        <begin position="68"/>
        <end position="322"/>
    </location>
</feature>